<organism evidence="2 3">
    <name type="scientific">Atlanticothrix silvestris CENA357</name>
    <dbReference type="NCBI Taxonomy" id="1725252"/>
    <lineage>
        <taxon>Bacteria</taxon>
        <taxon>Bacillati</taxon>
        <taxon>Cyanobacteriota</taxon>
        <taxon>Cyanophyceae</taxon>
        <taxon>Nostocales</taxon>
        <taxon>Nodulariaceae</taxon>
        <taxon>Atlanticothrix</taxon>
        <taxon>Atlanticothrix silvestris</taxon>
    </lineage>
</organism>
<dbReference type="Pfam" id="PF10002">
    <property type="entry name" value="DUF2243"/>
    <property type="match status" value="1"/>
</dbReference>
<dbReference type="AlphaFoldDB" id="A0A8J7HAP6"/>
<dbReference type="RefSeq" id="WP_214439334.1">
    <property type="nucleotide sequence ID" value="NZ_JAECZB010000023.1"/>
</dbReference>
<protein>
    <submittedName>
        <fullName evidence="2">DUF2243 domain-containing protein</fullName>
    </submittedName>
</protein>
<reference evidence="2 3" key="1">
    <citation type="journal article" date="2021" name="Int. J. Syst. Evol. Microbiol.">
        <title>Amazonocrinis nigriterrae gen. nov., sp. nov., Atlanticothrix silvestris gen. nov., sp. nov. and Dendronalium phyllosphericum gen. nov., sp. nov., nostocacean cyanobacteria from Brazilian environments.</title>
        <authorList>
            <person name="Alvarenga D.O."/>
            <person name="Andreote A.P.D."/>
            <person name="Branco L.H.Z."/>
            <person name="Delbaje E."/>
            <person name="Cruz R.B."/>
            <person name="Varani A.M."/>
            <person name="Fiore M.F."/>
        </authorList>
    </citation>
    <scope>NUCLEOTIDE SEQUENCE [LARGE SCALE GENOMIC DNA]</scope>
    <source>
        <strain evidence="2 3">CENA357</strain>
    </source>
</reference>
<feature type="transmembrane region" description="Helical" evidence="1">
    <location>
        <begin position="97"/>
        <end position="120"/>
    </location>
</feature>
<feature type="transmembrane region" description="Helical" evidence="1">
    <location>
        <begin position="132"/>
        <end position="153"/>
    </location>
</feature>
<comment type="caution">
    <text evidence="2">The sequence shown here is derived from an EMBL/GenBank/DDBJ whole genome shotgun (WGS) entry which is preliminary data.</text>
</comment>
<dbReference type="Proteomes" id="UP000599391">
    <property type="component" value="Unassembled WGS sequence"/>
</dbReference>
<proteinExistence type="predicted"/>
<sequence>MQPNGKKPYQRMPLIVAGVFLGLGLGGFIDGILLHQILQWHHMLSSVRPLKSVSNIDLNMLWDGLFHALDWVFTVVGIVLLWRAGGRNDVPWSSQTFVGSLLIGVGLFDFVEGLIDHQILGIHHVKPGPNQLAWDLGFLVLGALLVLVGWMMLQNSKSEQELKLRGSRGE</sequence>
<dbReference type="InterPro" id="IPR018719">
    <property type="entry name" value="DUF2243_membrane"/>
</dbReference>
<dbReference type="EMBL" id="JAECZB010000023">
    <property type="protein sequence ID" value="MBH8553043.1"/>
    <property type="molecule type" value="Genomic_DNA"/>
</dbReference>
<keyword evidence="1" id="KW-0812">Transmembrane</keyword>
<feature type="transmembrane region" description="Helical" evidence="1">
    <location>
        <begin position="65"/>
        <end position="85"/>
    </location>
</feature>
<evidence type="ECO:0000313" key="2">
    <source>
        <dbReference type="EMBL" id="MBH8553043.1"/>
    </source>
</evidence>
<gene>
    <name evidence="2" type="ORF">I8751_11835</name>
</gene>
<keyword evidence="1" id="KW-0472">Membrane</keyword>
<accession>A0A8J7HAP6</accession>
<evidence type="ECO:0000313" key="3">
    <source>
        <dbReference type="Proteomes" id="UP000599391"/>
    </source>
</evidence>
<evidence type="ECO:0000256" key="1">
    <source>
        <dbReference type="SAM" id="Phobius"/>
    </source>
</evidence>
<keyword evidence="1" id="KW-1133">Transmembrane helix</keyword>
<name>A0A8J7HAP6_9CYAN</name>
<feature type="transmembrane region" description="Helical" evidence="1">
    <location>
        <begin position="12"/>
        <end position="38"/>
    </location>
</feature>
<keyword evidence="3" id="KW-1185">Reference proteome</keyword>